<organism evidence="2 3">
    <name type="scientific">Vibrio zhanjiangensis</name>
    <dbReference type="NCBI Taxonomy" id="1046128"/>
    <lineage>
        <taxon>Bacteria</taxon>
        <taxon>Pseudomonadati</taxon>
        <taxon>Pseudomonadota</taxon>
        <taxon>Gammaproteobacteria</taxon>
        <taxon>Vibrionales</taxon>
        <taxon>Vibrionaceae</taxon>
        <taxon>Vibrio</taxon>
    </lineage>
</organism>
<keyword evidence="1" id="KW-0472">Membrane</keyword>
<sequence length="74" mass="8681">MKLYDKATLKSIPCLIKINKIEEPNNTLLILIKFIGIMVFLIGLYTLFAGPEIIYYDRALGSNFFNMFKYIRDR</sequence>
<keyword evidence="1" id="KW-1133">Transmembrane helix</keyword>
<keyword evidence="1" id="KW-0812">Transmembrane</keyword>
<feature type="transmembrane region" description="Helical" evidence="1">
    <location>
        <begin position="28"/>
        <end position="48"/>
    </location>
</feature>
<gene>
    <name evidence="2" type="ORF">GCM10007938_34820</name>
</gene>
<name>A0ABQ6F400_9VIBR</name>
<reference evidence="3" key="1">
    <citation type="journal article" date="2019" name="Int. J. Syst. Evol. Microbiol.">
        <title>The Global Catalogue of Microorganisms (GCM) 10K type strain sequencing project: providing services to taxonomists for standard genome sequencing and annotation.</title>
        <authorList>
            <consortium name="The Broad Institute Genomics Platform"/>
            <consortium name="The Broad Institute Genome Sequencing Center for Infectious Disease"/>
            <person name="Wu L."/>
            <person name="Ma J."/>
        </authorList>
    </citation>
    <scope>NUCLEOTIDE SEQUENCE [LARGE SCALE GENOMIC DNA]</scope>
    <source>
        <strain evidence="3">NBRC 108723</strain>
    </source>
</reference>
<evidence type="ECO:0000256" key="1">
    <source>
        <dbReference type="SAM" id="Phobius"/>
    </source>
</evidence>
<protein>
    <submittedName>
        <fullName evidence="2">Uncharacterized protein</fullName>
    </submittedName>
</protein>
<dbReference type="EMBL" id="BSPW01000082">
    <property type="protein sequence ID" value="GLT19699.1"/>
    <property type="molecule type" value="Genomic_DNA"/>
</dbReference>
<dbReference type="Proteomes" id="UP001157138">
    <property type="component" value="Unassembled WGS sequence"/>
</dbReference>
<evidence type="ECO:0000313" key="2">
    <source>
        <dbReference type="EMBL" id="GLT19699.1"/>
    </source>
</evidence>
<accession>A0ABQ6F400</accession>
<comment type="caution">
    <text evidence="2">The sequence shown here is derived from an EMBL/GenBank/DDBJ whole genome shotgun (WGS) entry which is preliminary data.</text>
</comment>
<keyword evidence="3" id="KW-1185">Reference proteome</keyword>
<proteinExistence type="predicted"/>
<evidence type="ECO:0000313" key="3">
    <source>
        <dbReference type="Proteomes" id="UP001157138"/>
    </source>
</evidence>